<dbReference type="PROSITE" id="PS50109">
    <property type="entry name" value="HIS_KIN"/>
    <property type="match status" value="1"/>
</dbReference>
<dbReference type="SUPFAM" id="SSF55874">
    <property type="entry name" value="ATPase domain of HSP90 chaperone/DNA topoisomerase II/histidine kinase"/>
    <property type="match status" value="1"/>
</dbReference>
<comment type="catalytic activity">
    <reaction evidence="1">
        <text>ATP + protein L-histidine = ADP + protein N-phospho-L-histidine.</text>
        <dbReference type="EC" id="2.7.13.3"/>
    </reaction>
</comment>
<evidence type="ECO:0000313" key="8">
    <source>
        <dbReference type="EMBL" id="MFD0890405.1"/>
    </source>
</evidence>
<reference evidence="9" key="1">
    <citation type="journal article" date="2019" name="Int. J. Syst. Evol. Microbiol.">
        <title>The Global Catalogue of Microorganisms (GCM) 10K type strain sequencing project: providing services to taxonomists for standard genome sequencing and annotation.</title>
        <authorList>
            <consortium name="The Broad Institute Genomics Platform"/>
            <consortium name="The Broad Institute Genome Sequencing Center for Infectious Disease"/>
            <person name="Wu L."/>
            <person name="Ma J."/>
        </authorList>
    </citation>
    <scope>NUCLEOTIDE SEQUENCE [LARGE SCALE GENOMIC DNA]</scope>
    <source>
        <strain evidence="9">CCUG 62974</strain>
    </source>
</reference>
<keyword evidence="8" id="KW-0547">Nucleotide-binding</keyword>
<feature type="region of interest" description="Disordered" evidence="6">
    <location>
        <begin position="69"/>
        <end position="100"/>
    </location>
</feature>
<keyword evidence="9" id="KW-1185">Reference proteome</keyword>
<keyword evidence="5" id="KW-0902">Two-component regulatory system</keyword>
<feature type="compositionally biased region" description="Basic and acidic residues" evidence="6">
    <location>
        <begin position="89"/>
        <end position="100"/>
    </location>
</feature>
<dbReference type="InterPro" id="IPR004358">
    <property type="entry name" value="Sig_transdc_His_kin-like_C"/>
</dbReference>
<keyword evidence="4" id="KW-0418">Kinase</keyword>
<evidence type="ECO:0000256" key="5">
    <source>
        <dbReference type="ARBA" id="ARBA00023012"/>
    </source>
</evidence>
<evidence type="ECO:0000259" key="7">
    <source>
        <dbReference type="PROSITE" id="PS50109"/>
    </source>
</evidence>
<evidence type="ECO:0000256" key="2">
    <source>
        <dbReference type="ARBA" id="ARBA00012438"/>
    </source>
</evidence>
<organism evidence="8 9">
    <name type="scientific">Streptosporangium algeriense</name>
    <dbReference type="NCBI Taxonomy" id="1682748"/>
    <lineage>
        <taxon>Bacteria</taxon>
        <taxon>Bacillati</taxon>
        <taxon>Actinomycetota</taxon>
        <taxon>Actinomycetes</taxon>
        <taxon>Streptosporangiales</taxon>
        <taxon>Streptosporangiaceae</taxon>
        <taxon>Streptosporangium</taxon>
    </lineage>
</organism>
<accession>A0ABW3E656</accession>
<feature type="domain" description="Histidine kinase" evidence="7">
    <location>
        <begin position="1"/>
        <end position="89"/>
    </location>
</feature>
<evidence type="ECO:0000313" key="9">
    <source>
        <dbReference type="Proteomes" id="UP001597024"/>
    </source>
</evidence>
<sequence>VAAEALANVRRHSGAIRAWLRVEVSEGTLTLEVSDDGDGLRAVPDGPDGRDGVGLTSMRERALELGGTFTAEDRPGGGTLVRVTLPAREGGDRDDPGPAR</sequence>
<dbReference type="GO" id="GO:0005524">
    <property type="term" value="F:ATP binding"/>
    <property type="evidence" value="ECO:0007669"/>
    <property type="project" value="UniProtKB-KW"/>
</dbReference>
<name>A0ABW3E656_9ACTN</name>
<dbReference type="InterPro" id="IPR050482">
    <property type="entry name" value="Sensor_HK_TwoCompSys"/>
</dbReference>
<protein>
    <recommendedName>
        <fullName evidence="2">histidine kinase</fullName>
        <ecNumber evidence="2">2.7.13.3</ecNumber>
    </recommendedName>
</protein>
<dbReference type="CDD" id="cd16917">
    <property type="entry name" value="HATPase_UhpB-NarQ-NarX-like"/>
    <property type="match status" value="1"/>
</dbReference>
<keyword evidence="3" id="KW-0808">Transferase</keyword>
<dbReference type="EC" id="2.7.13.3" evidence="2"/>
<dbReference type="PRINTS" id="PR00344">
    <property type="entry name" value="BCTRLSENSOR"/>
</dbReference>
<dbReference type="InterPro" id="IPR003594">
    <property type="entry name" value="HATPase_dom"/>
</dbReference>
<dbReference type="Proteomes" id="UP001597024">
    <property type="component" value="Unassembled WGS sequence"/>
</dbReference>
<comment type="caution">
    <text evidence="8">The sequence shown here is derived from an EMBL/GenBank/DDBJ whole genome shotgun (WGS) entry which is preliminary data.</text>
</comment>
<evidence type="ECO:0000256" key="6">
    <source>
        <dbReference type="SAM" id="MobiDB-lite"/>
    </source>
</evidence>
<gene>
    <name evidence="8" type="ORF">ACFQ08_38175</name>
</gene>
<evidence type="ECO:0000256" key="3">
    <source>
        <dbReference type="ARBA" id="ARBA00022679"/>
    </source>
</evidence>
<dbReference type="InterPro" id="IPR005467">
    <property type="entry name" value="His_kinase_dom"/>
</dbReference>
<proteinExistence type="predicted"/>
<evidence type="ECO:0000256" key="4">
    <source>
        <dbReference type="ARBA" id="ARBA00022777"/>
    </source>
</evidence>
<feature type="non-terminal residue" evidence="8">
    <location>
        <position position="1"/>
    </location>
</feature>
<keyword evidence="8" id="KW-0067">ATP-binding</keyword>
<dbReference type="EMBL" id="JBHTHX010002418">
    <property type="protein sequence ID" value="MFD0890405.1"/>
    <property type="molecule type" value="Genomic_DNA"/>
</dbReference>
<dbReference type="Gene3D" id="3.30.565.10">
    <property type="entry name" value="Histidine kinase-like ATPase, C-terminal domain"/>
    <property type="match status" value="1"/>
</dbReference>
<dbReference type="Pfam" id="PF02518">
    <property type="entry name" value="HATPase_c"/>
    <property type="match status" value="1"/>
</dbReference>
<dbReference type="PANTHER" id="PTHR24421">
    <property type="entry name" value="NITRATE/NITRITE SENSOR PROTEIN NARX-RELATED"/>
    <property type="match status" value="1"/>
</dbReference>
<evidence type="ECO:0000256" key="1">
    <source>
        <dbReference type="ARBA" id="ARBA00000085"/>
    </source>
</evidence>
<dbReference type="InterPro" id="IPR036890">
    <property type="entry name" value="HATPase_C_sf"/>
</dbReference>